<comment type="caution">
    <text evidence="12">The sequence shown here is derived from an EMBL/GenBank/DDBJ whole genome shotgun (WGS) entry which is preliminary data.</text>
</comment>
<evidence type="ECO:0000256" key="8">
    <source>
        <dbReference type="ARBA" id="ARBA00023136"/>
    </source>
</evidence>
<keyword evidence="3" id="KW-1003">Cell membrane</keyword>
<evidence type="ECO:0000256" key="2">
    <source>
        <dbReference type="ARBA" id="ARBA00012282"/>
    </source>
</evidence>
<dbReference type="SUPFAM" id="SSF141868">
    <property type="entry name" value="EAL domain-like"/>
    <property type="match status" value="1"/>
</dbReference>
<dbReference type="GO" id="GO:0005886">
    <property type="term" value="C:plasma membrane"/>
    <property type="evidence" value="ECO:0007669"/>
    <property type="project" value="UniProtKB-SubCell"/>
</dbReference>
<dbReference type="EC" id="3.1.4.52" evidence="2"/>
<feature type="transmembrane region" description="Helical" evidence="10">
    <location>
        <begin position="241"/>
        <end position="263"/>
    </location>
</feature>
<evidence type="ECO:0000259" key="11">
    <source>
        <dbReference type="PROSITE" id="PS50883"/>
    </source>
</evidence>
<keyword evidence="8 10" id="KW-0472">Membrane</keyword>
<dbReference type="EMBL" id="CAPB01000023">
    <property type="protein sequence ID" value="CCO94301.1"/>
    <property type="molecule type" value="Genomic_DNA"/>
</dbReference>
<organism evidence="12 13">
    <name type="scientific">Erwinia amylovora NBRC 12687 = CFBP 1232</name>
    <dbReference type="NCBI Taxonomy" id="1219359"/>
    <lineage>
        <taxon>Bacteria</taxon>
        <taxon>Pseudomonadati</taxon>
        <taxon>Pseudomonadota</taxon>
        <taxon>Gammaproteobacteria</taxon>
        <taxon>Enterobacterales</taxon>
        <taxon>Erwiniaceae</taxon>
        <taxon>Erwinia</taxon>
    </lineage>
</organism>
<dbReference type="InterPro" id="IPR035919">
    <property type="entry name" value="EAL_sf"/>
</dbReference>
<dbReference type="InterPro" id="IPR001633">
    <property type="entry name" value="EAL_dom"/>
</dbReference>
<evidence type="ECO:0000256" key="3">
    <source>
        <dbReference type="ARBA" id="ARBA00022475"/>
    </source>
</evidence>
<keyword evidence="7 10" id="KW-1133">Transmembrane helix</keyword>
<comment type="catalytic activity">
    <reaction evidence="9">
        <text>3',3'-c-di-GMP + H2O = 5'-phosphoguanylyl(3'-&gt;5')guanosine + H(+)</text>
        <dbReference type="Rhea" id="RHEA:24902"/>
        <dbReference type="ChEBI" id="CHEBI:15377"/>
        <dbReference type="ChEBI" id="CHEBI:15378"/>
        <dbReference type="ChEBI" id="CHEBI:58754"/>
        <dbReference type="ChEBI" id="CHEBI:58805"/>
        <dbReference type="EC" id="3.1.4.52"/>
    </reaction>
</comment>
<dbReference type="GeneID" id="97606510"/>
<comment type="subcellular location">
    <subcellularLocation>
        <location evidence="1">Cell membrane</location>
        <topology evidence="1">Multi-pass membrane protein</topology>
    </subcellularLocation>
</comment>
<dbReference type="CDD" id="cd01948">
    <property type="entry name" value="EAL"/>
    <property type="match status" value="1"/>
</dbReference>
<keyword evidence="5 10" id="KW-0812">Transmembrane</keyword>
<dbReference type="Pfam" id="PF12792">
    <property type="entry name" value="CSS-motif"/>
    <property type="match status" value="1"/>
</dbReference>
<evidence type="ECO:0000256" key="1">
    <source>
        <dbReference type="ARBA" id="ARBA00004651"/>
    </source>
</evidence>
<name>A0A830ZU66_ERWAM</name>
<evidence type="ECO:0000256" key="6">
    <source>
        <dbReference type="ARBA" id="ARBA00022801"/>
    </source>
</evidence>
<reference evidence="12 13" key="2">
    <citation type="submission" date="2013-04" db="EMBL/GenBank/DDBJ databases">
        <title>Comparative genomics of 12 strains of Erwinia amylovora identifies a pan-genome with a large conserved core and provides insights into host specificity.</title>
        <authorList>
            <person name="Mann R.A."/>
            <person name="Smits T.H.M."/>
            <person name="Buehlmann A."/>
            <person name="Blom J."/>
            <person name="Goesmann A."/>
            <person name="Frey J.E."/>
            <person name="Plummer K.M."/>
            <person name="Beer S.V."/>
            <person name="Luck J."/>
            <person name="Duffy B."/>
            <person name="Rodoni B."/>
        </authorList>
    </citation>
    <scope>NUCLEOTIDE SEQUENCE [LARGE SCALE GENOMIC DNA]</scope>
    <source>
        <strain evidence="13">CFBP 1232</strain>
    </source>
</reference>
<protein>
    <recommendedName>
        <fullName evidence="2">cyclic-guanylate-specific phosphodiesterase</fullName>
        <ecNumber evidence="2">3.1.4.52</ecNumber>
    </recommendedName>
</protein>
<dbReference type="PANTHER" id="PTHR33121">
    <property type="entry name" value="CYCLIC DI-GMP PHOSPHODIESTERASE PDEF"/>
    <property type="match status" value="1"/>
</dbReference>
<dbReference type="AlphaFoldDB" id="A0A830ZU66"/>
<dbReference type="Pfam" id="PF00563">
    <property type="entry name" value="EAL"/>
    <property type="match status" value="1"/>
</dbReference>
<feature type="domain" description="EAL" evidence="11">
    <location>
        <begin position="266"/>
        <end position="519"/>
    </location>
</feature>
<keyword evidence="4" id="KW-0973">c-di-GMP</keyword>
<feature type="transmembrane region" description="Helical" evidence="10">
    <location>
        <begin position="154"/>
        <end position="172"/>
    </location>
</feature>
<dbReference type="SMART" id="SM00052">
    <property type="entry name" value="EAL"/>
    <property type="match status" value="1"/>
</dbReference>
<accession>A0A830ZU66</accession>
<dbReference type="PANTHER" id="PTHR33121:SF73">
    <property type="entry name" value="CYCLIC DI-GMP PHOSPHODIESTERASE PDEN-RELATED"/>
    <property type="match status" value="1"/>
</dbReference>
<evidence type="ECO:0000313" key="12">
    <source>
        <dbReference type="EMBL" id="CCO94301.1"/>
    </source>
</evidence>
<evidence type="ECO:0000256" key="4">
    <source>
        <dbReference type="ARBA" id="ARBA00022636"/>
    </source>
</evidence>
<evidence type="ECO:0000256" key="9">
    <source>
        <dbReference type="ARBA" id="ARBA00034290"/>
    </source>
</evidence>
<sequence length="536" mass="60101">MPLSTTVRRHVIQPRRVTFLSVSIGFVVFLLFVCCSIALTCYQRSEDHDRLVNYSKNYLIHVMRELQQTLLPLQAETNANCDRVRDNLAERAAFTSNIRAILLVNHNVVVCSSATGAMNMDIRKISPYTNANEATDTQLISGTPMLKGKPAMMLWLKNAALPGSGILTTLNINMAPYLLLTSRQHENCGVAIVTGDTAITTWNEQVVNARALPPDPLRRVVIPGYPITLFLYGETLPNRDLHIIVLAGLLLGITVACGCYLLFTLRSRPGREILQGIKRGEFHVEYQPIIATNSAQPFGLEALLRWTHPTEGPVPADAFISYAEGQNLIVPLTRHLFTLIAQDAQFLRHVVPAGTQLGLNLSPNHLISPGFRNDVYEWLAMMPVDHFEYVFEMTERTMVSESNANEMFDWIREQNIKIAIDDFGTGHSALLYLEKFHFDYLKIDRGFVQSIGIKSVTSQVLDTVLALASKLNLKTVAEGVETREQALWLIDRGVTHLQGYLYSHPLTVARLTEYYIQWPDPALDCADTDISRVPSR</sequence>
<dbReference type="Proteomes" id="UP000013111">
    <property type="component" value="Unassembled WGS sequence"/>
</dbReference>
<dbReference type="InterPro" id="IPR050706">
    <property type="entry name" value="Cyclic-di-GMP_PDE-like"/>
</dbReference>
<dbReference type="Gene3D" id="3.20.20.450">
    <property type="entry name" value="EAL domain"/>
    <property type="match status" value="1"/>
</dbReference>
<proteinExistence type="predicted"/>
<dbReference type="InterPro" id="IPR024744">
    <property type="entry name" value="CSS-motif_dom"/>
</dbReference>
<evidence type="ECO:0000256" key="7">
    <source>
        <dbReference type="ARBA" id="ARBA00022989"/>
    </source>
</evidence>
<reference evidence="12 13" key="1">
    <citation type="submission" date="2012-11" db="EMBL/GenBank/DDBJ databases">
        <authorList>
            <person name="Linke B."/>
        </authorList>
    </citation>
    <scope>NUCLEOTIDE SEQUENCE [LARGE SCALE GENOMIC DNA]</scope>
    <source>
        <strain evidence="13">CFBP 1232</strain>
    </source>
</reference>
<evidence type="ECO:0000313" key="13">
    <source>
        <dbReference type="Proteomes" id="UP000013111"/>
    </source>
</evidence>
<keyword evidence="6" id="KW-0378">Hydrolase</keyword>
<dbReference type="RefSeq" id="WP_004158464.1">
    <property type="nucleotide sequence ID" value="NZ_BAYW01000003.1"/>
</dbReference>
<evidence type="ECO:0000256" key="10">
    <source>
        <dbReference type="SAM" id="Phobius"/>
    </source>
</evidence>
<dbReference type="GO" id="GO:0071111">
    <property type="term" value="F:cyclic-guanylate-specific phosphodiesterase activity"/>
    <property type="evidence" value="ECO:0007669"/>
    <property type="project" value="UniProtKB-EC"/>
</dbReference>
<dbReference type="NCBIfam" id="NF007839">
    <property type="entry name" value="PRK10551.1"/>
    <property type="match status" value="1"/>
</dbReference>
<dbReference type="PROSITE" id="PS50883">
    <property type="entry name" value="EAL"/>
    <property type="match status" value="1"/>
</dbReference>
<evidence type="ECO:0000256" key="5">
    <source>
        <dbReference type="ARBA" id="ARBA00022692"/>
    </source>
</evidence>
<gene>
    <name evidence="12" type="ORF">BN437_2382</name>
</gene>
<feature type="transmembrane region" description="Helical" evidence="10">
    <location>
        <begin position="20"/>
        <end position="42"/>
    </location>
</feature>